<dbReference type="Pfam" id="PF01927">
    <property type="entry name" value="Mut7-C"/>
    <property type="match status" value="1"/>
</dbReference>
<dbReference type="InterPro" id="IPR012337">
    <property type="entry name" value="RNaseH-like_sf"/>
</dbReference>
<evidence type="ECO:0000256" key="3">
    <source>
        <dbReference type="ARBA" id="ARBA00022839"/>
    </source>
</evidence>
<sequence>MDAAAPAPAPPAPPPLAVHLVTGGGSSPEHALLLRSLAAARVVALDAEWKPRRRGPAVADDPSAAAAATPPPPQFPTVTLLQVACRGDGDGGGAAAAEVFVVDLLAVPLAELREPLRELFERPEVLKLGFRFKQDLVYLSATFAAALGSSAGFERVEPFLDVTNVYYYLKGHDMQKRLPRETKSLATICEELLGVYLSKELQCSDWSYRPLSEGQIQYAASDAYYLLDIFDLFHQKIRTEGKCLPTNELTSDGHCPQRDAECSSSEDAVCFDDYFTSIVMKYAEKILLTESDTKPRSSRLKEKQKLATNAKCKEKFEGSTEWQGLPPWDPSAGGDGCPKFLCDVMVYRVKSLLKHDQLAEVIDTFQLKISEDKLMSRCTKCNGRFIQKPLTLDEAIEASKGFQIIPSCLFKRNLEFWKCTDCNQLYWEGTQYHNAVQKFLSVCNISD</sequence>
<dbReference type="InterPro" id="IPR036397">
    <property type="entry name" value="RNaseH_sf"/>
</dbReference>
<dbReference type="EnsemblPlants" id="OMERI07G10230.1">
    <property type="protein sequence ID" value="OMERI07G10230.1"/>
    <property type="gene ID" value="OMERI07G10230"/>
</dbReference>
<feature type="domain" description="3'-5' exonuclease" evidence="4">
    <location>
        <begin position="18"/>
        <end position="238"/>
    </location>
</feature>
<evidence type="ECO:0000313" key="5">
    <source>
        <dbReference type="EnsemblPlants" id="OMERI07G10230.1"/>
    </source>
</evidence>
<dbReference type="HOGENOM" id="CLU_040734_0_0_1"/>
<dbReference type="AlphaFoldDB" id="A0A0E0EAS5"/>
<evidence type="ECO:0000259" key="4">
    <source>
        <dbReference type="SMART" id="SM00474"/>
    </source>
</evidence>
<dbReference type="Pfam" id="PF01612">
    <property type="entry name" value="DNA_pol_A_exo1"/>
    <property type="match status" value="1"/>
</dbReference>
<dbReference type="InterPro" id="IPR052408">
    <property type="entry name" value="Exonuclease_MUT-7-like"/>
</dbReference>
<dbReference type="Proteomes" id="UP000008021">
    <property type="component" value="Chromosome 7"/>
</dbReference>
<name>A0A0E0EAS5_9ORYZ</name>
<accession>A0A0E0EAS5</accession>
<dbReference type="InterPro" id="IPR002782">
    <property type="entry name" value="Mut7-C_RNAse_dom"/>
</dbReference>
<dbReference type="SUPFAM" id="SSF53098">
    <property type="entry name" value="Ribonuclease H-like"/>
    <property type="match status" value="1"/>
</dbReference>
<keyword evidence="2" id="KW-0378">Hydrolase</keyword>
<protein>
    <recommendedName>
        <fullName evidence="4">3'-5' exonuclease domain-containing protein</fullName>
    </recommendedName>
</protein>
<dbReference type="PANTHER" id="PTHR47765">
    <property type="entry name" value="3'-5' EXONUCLEASE DOMAIN-CONTAINING PROTEIN"/>
    <property type="match status" value="1"/>
</dbReference>
<organism evidence="5">
    <name type="scientific">Oryza meridionalis</name>
    <dbReference type="NCBI Taxonomy" id="40149"/>
    <lineage>
        <taxon>Eukaryota</taxon>
        <taxon>Viridiplantae</taxon>
        <taxon>Streptophyta</taxon>
        <taxon>Embryophyta</taxon>
        <taxon>Tracheophyta</taxon>
        <taxon>Spermatophyta</taxon>
        <taxon>Magnoliopsida</taxon>
        <taxon>Liliopsida</taxon>
        <taxon>Poales</taxon>
        <taxon>Poaceae</taxon>
        <taxon>BOP clade</taxon>
        <taxon>Oryzoideae</taxon>
        <taxon>Oryzeae</taxon>
        <taxon>Oryzinae</taxon>
        <taxon>Oryza</taxon>
    </lineage>
</organism>
<evidence type="ECO:0000256" key="1">
    <source>
        <dbReference type="ARBA" id="ARBA00022722"/>
    </source>
</evidence>
<reference evidence="5" key="1">
    <citation type="submission" date="2015-04" db="UniProtKB">
        <authorList>
            <consortium name="EnsemblPlants"/>
        </authorList>
    </citation>
    <scope>IDENTIFICATION</scope>
</reference>
<keyword evidence="1" id="KW-0540">Nuclease</keyword>
<dbReference type="SMART" id="SM00474">
    <property type="entry name" value="35EXOc"/>
    <property type="match status" value="1"/>
</dbReference>
<reference evidence="5" key="2">
    <citation type="submission" date="2018-05" db="EMBL/GenBank/DDBJ databases">
        <title>OmerRS3 (Oryza meridionalis Reference Sequence Version 3).</title>
        <authorList>
            <person name="Zhang J."/>
            <person name="Kudrna D."/>
            <person name="Lee S."/>
            <person name="Talag J."/>
            <person name="Welchert J."/>
            <person name="Wing R.A."/>
        </authorList>
    </citation>
    <scope>NUCLEOTIDE SEQUENCE [LARGE SCALE GENOMIC DNA]</scope>
    <source>
        <strain evidence="5">cv. OR44</strain>
    </source>
</reference>
<keyword evidence="3" id="KW-0269">Exonuclease</keyword>
<dbReference type="PANTHER" id="PTHR47765:SF2">
    <property type="entry name" value="EXONUCLEASE MUT-7 HOMOLOG"/>
    <property type="match status" value="1"/>
</dbReference>
<dbReference type="InterPro" id="IPR037432">
    <property type="entry name" value="Mut-7_DEDDy_dom"/>
</dbReference>
<dbReference type="GO" id="GO:0003676">
    <property type="term" value="F:nucleic acid binding"/>
    <property type="evidence" value="ECO:0007669"/>
    <property type="project" value="InterPro"/>
</dbReference>
<keyword evidence="6" id="KW-1185">Reference proteome</keyword>
<evidence type="ECO:0000256" key="2">
    <source>
        <dbReference type="ARBA" id="ARBA00022801"/>
    </source>
</evidence>
<dbReference type="GO" id="GO:0008408">
    <property type="term" value="F:3'-5' exonuclease activity"/>
    <property type="evidence" value="ECO:0007669"/>
    <property type="project" value="InterPro"/>
</dbReference>
<dbReference type="GO" id="GO:0006139">
    <property type="term" value="P:nucleobase-containing compound metabolic process"/>
    <property type="evidence" value="ECO:0007669"/>
    <property type="project" value="InterPro"/>
</dbReference>
<dbReference type="STRING" id="40149.A0A0E0EAS5"/>
<proteinExistence type="predicted"/>
<dbReference type="Gramene" id="OMERI07G10230.1">
    <property type="protein sequence ID" value="OMERI07G10230.1"/>
    <property type="gene ID" value="OMERI07G10230"/>
</dbReference>
<dbReference type="CDD" id="cd06146">
    <property type="entry name" value="mut-7_like_exo"/>
    <property type="match status" value="1"/>
</dbReference>
<dbReference type="Gene3D" id="3.30.420.10">
    <property type="entry name" value="Ribonuclease H-like superfamily/Ribonuclease H"/>
    <property type="match status" value="1"/>
</dbReference>
<evidence type="ECO:0000313" key="6">
    <source>
        <dbReference type="Proteomes" id="UP000008021"/>
    </source>
</evidence>
<dbReference type="InterPro" id="IPR002562">
    <property type="entry name" value="3'-5'_exonuclease_dom"/>
</dbReference>